<dbReference type="InterPro" id="IPR013057">
    <property type="entry name" value="AA_transpt_TM"/>
</dbReference>
<keyword evidence="7 9" id="KW-0472">Membrane</keyword>
<feature type="transmembrane region" description="Helical" evidence="9">
    <location>
        <begin position="383"/>
        <end position="400"/>
    </location>
</feature>
<comment type="caution">
    <text evidence="11">The sequence shown here is derived from an EMBL/GenBank/DDBJ whole genome shotgun (WGS) entry which is preliminary data.</text>
</comment>
<feature type="compositionally biased region" description="Polar residues" evidence="8">
    <location>
        <begin position="844"/>
        <end position="884"/>
    </location>
</feature>
<feature type="compositionally biased region" description="Gly residues" evidence="8">
    <location>
        <begin position="637"/>
        <end position="647"/>
    </location>
</feature>
<proteinExistence type="inferred from homology"/>
<keyword evidence="6 9" id="KW-1133">Transmembrane helix</keyword>
<feature type="region of interest" description="Disordered" evidence="8">
    <location>
        <begin position="749"/>
        <end position="899"/>
    </location>
</feature>
<evidence type="ECO:0000256" key="1">
    <source>
        <dbReference type="ARBA" id="ARBA00004141"/>
    </source>
</evidence>
<evidence type="ECO:0000256" key="6">
    <source>
        <dbReference type="ARBA" id="ARBA00022989"/>
    </source>
</evidence>
<name>A0A505HXZ6_ASPNG</name>
<feature type="compositionally biased region" description="Basic and acidic residues" evidence="8">
    <location>
        <begin position="85"/>
        <end position="95"/>
    </location>
</feature>
<feature type="compositionally biased region" description="Polar residues" evidence="8">
    <location>
        <begin position="41"/>
        <end position="58"/>
    </location>
</feature>
<accession>A0A505HXZ6</accession>
<dbReference type="VEuPathDB" id="FungiDB:M747DRAFT_350253"/>
<dbReference type="Pfam" id="PF01490">
    <property type="entry name" value="Aa_trans"/>
    <property type="match status" value="1"/>
</dbReference>
<comment type="subcellular location">
    <subcellularLocation>
        <location evidence="1">Membrane</location>
        <topology evidence="1">Multi-pass membrane protein</topology>
    </subcellularLocation>
</comment>
<keyword evidence="5" id="KW-0029">Amino-acid transport</keyword>
<evidence type="ECO:0000313" key="12">
    <source>
        <dbReference type="Proteomes" id="UP000197666"/>
    </source>
</evidence>
<evidence type="ECO:0000256" key="4">
    <source>
        <dbReference type="ARBA" id="ARBA00022692"/>
    </source>
</evidence>
<feature type="transmembrane region" description="Helical" evidence="9">
    <location>
        <begin position="341"/>
        <end position="362"/>
    </location>
</feature>
<feature type="region of interest" description="Disordered" evidence="8">
    <location>
        <begin position="614"/>
        <end position="729"/>
    </location>
</feature>
<feature type="transmembrane region" description="Helical" evidence="9">
    <location>
        <begin position="268"/>
        <end position="289"/>
    </location>
</feature>
<dbReference type="Proteomes" id="UP000197666">
    <property type="component" value="Unassembled WGS sequence"/>
</dbReference>
<feature type="domain" description="Amino acid transporter transmembrane" evidence="10">
    <location>
        <begin position="148"/>
        <end position="514"/>
    </location>
</feature>
<dbReference type="PANTHER" id="PTHR22950:SF458">
    <property type="entry name" value="SODIUM-COUPLED NEUTRAL AMINO ACID TRANSPORTER 11-RELATED"/>
    <property type="match status" value="1"/>
</dbReference>
<feature type="transmembrane region" description="Helical" evidence="9">
    <location>
        <begin position="460"/>
        <end position="477"/>
    </location>
</feature>
<feature type="transmembrane region" description="Helical" evidence="9">
    <location>
        <begin position="223"/>
        <end position="248"/>
    </location>
</feature>
<gene>
    <name evidence="11" type="ORF">CAN33_000590</name>
</gene>
<protein>
    <submittedName>
        <fullName evidence="11">Diphosphomevalonate decarboxylase</fullName>
    </submittedName>
</protein>
<dbReference type="VEuPathDB" id="FungiDB:An04g01380"/>
<organism evidence="11 12">
    <name type="scientific">Aspergillus niger</name>
    <dbReference type="NCBI Taxonomy" id="5061"/>
    <lineage>
        <taxon>Eukaryota</taxon>
        <taxon>Fungi</taxon>
        <taxon>Dikarya</taxon>
        <taxon>Ascomycota</taxon>
        <taxon>Pezizomycotina</taxon>
        <taxon>Eurotiomycetes</taxon>
        <taxon>Eurotiomycetidae</taxon>
        <taxon>Eurotiales</taxon>
        <taxon>Aspergillaceae</taxon>
        <taxon>Aspergillus</taxon>
        <taxon>Aspergillus subgen. Circumdati</taxon>
    </lineage>
</organism>
<feature type="transmembrane region" description="Helical" evidence="9">
    <location>
        <begin position="179"/>
        <end position="202"/>
    </location>
</feature>
<dbReference type="PANTHER" id="PTHR22950">
    <property type="entry name" value="AMINO ACID TRANSPORTER"/>
    <property type="match status" value="1"/>
</dbReference>
<feature type="compositionally biased region" description="Basic and acidic residues" evidence="8">
    <location>
        <begin position="673"/>
        <end position="700"/>
    </location>
</feature>
<evidence type="ECO:0000256" key="3">
    <source>
        <dbReference type="ARBA" id="ARBA00022448"/>
    </source>
</evidence>
<dbReference type="VEuPathDB" id="FungiDB:An07g03690"/>
<feature type="compositionally biased region" description="Polar residues" evidence="8">
    <location>
        <begin position="1279"/>
        <end position="1290"/>
    </location>
</feature>
<comment type="similarity">
    <text evidence="2">Belongs to the amino acid/polyamine transporter 2 family.</text>
</comment>
<evidence type="ECO:0000256" key="7">
    <source>
        <dbReference type="ARBA" id="ARBA00023136"/>
    </source>
</evidence>
<sequence length="1290" mass="140252">MPSDEGQRALLADQKGPDGPESQSLLSESPTQDFELVNHAVPTSSTPRGQPHQSSISQPVPEGQRRTPRTMNRVRFDLDDETEDEGHPNGRRDSEDSWLEEEDYGRADRNRSARQMVPLLTDIEAPSVTLATSDEFFPEEHLESARPRSGMRMAFMNMANSIIGAGIIGQPYALRQAGMFMGITLLVVLTIAVDWTIRLIVVNSKLSGADSFQATMQHCFGKSGLIAISVAQWAFAFGGMIAFCIIVGDTIPHVLSALFPSLRDMSFLWLLTDRRAIIVLLVLGISYPLSLYRDIAKLGKASTFALISMIVIVVAVITQGFRVPPESRGEVKSLLLVNDGFFQAVGVISFAFVCHHNSLLIYGSLKKPTMDRFARVTHYSTGVSLLMCLAMGIFGFLFFGSQTQGNVLNNFPSDNILVNIARLCFGLNMLTTLPLEAFVCRSVMTTYYFPDEPFNMNRHLIFTSALVVSAMAMALITCDLGAVFELIGATSAAALAYIFPPLCYIKLSNASHKAKIPSYVCIEDLGTARREYISTADDRRHKKARLEDIQAIRMTNVPGSAAQRMATVNQGRLEDWANVHKTIGDTEDLENLDSLLDGQSHRLQLSAIIRESGGQKYIGSQRRSGSAPATRSLHPVGRGGGVIGTRGRGTRQSSLPPSNPTPRGHVTQPPKRSHGDAALDDNDFYRTAREGNASRKEEAMRAQNRRSSVRRPTSSTTRPRRPVSQVDYSSMLSQPQSFLAAARSLVSARTTPAAPTPASQISRDGGRSEASRKSSSPMDTTDRPTVQKTQQEPKPQMAEPPKPFTRPVVQLPAIPPRCTAVQQESTTKADEPLPVLPSSAVLDATSQDQGSASMSLGSTEDGQSISGIPESQTGTQEKVNSDLSTAAAPVPDIKDTSPKAATDVKEAILLDFSYTPPEQSIHGQSPAPTEVLTPSLEDLRGLDFKQDIHPKFPTRRRVDFDMSSDKREASTNVHDLMPTKQYDKAEASEDLHRQINMLCELLQSTSLSGEHRESLKQCKTALEGKLHGAYDSTGKRTQTQGDPFLGKPVLETLEAAAEPDEQPQSTISGLGIQNVSMDNFTPNKAETIVELDTQATPSVGEMIMPTSVENARLAMASPSPSSRLNVTAPPFVPKTPFRAQSNSFSSDSNATCVPETPCPHRRVSMPEGHIIGDHLLPGRRRETISSGTEPLAAKQPPANEVTEPRFKFSIPPKISRKLTIKTPVREGFGKEETPGPVAPRLASGNIPKPAPKPSAALQQSVHAPKAKPSSVLGGLESSRYASPSSNKPFR</sequence>
<evidence type="ECO:0000256" key="8">
    <source>
        <dbReference type="SAM" id="MobiDB-lite"/>
    </source>
</evidence>
<keyword evidence="3" id="KW-0813">Transport</keyword>
<dbReference type="GO" id="GO:0016020">
    <property type="term" value="C:membrane"/>
    <property type="evidence" value="ECO:0007669"/>
    <property type="project" value="UniProtKB-SubCell"/>
</dbReference>
<keyword evidence="4 9" id="KW-0812">Transmembrane</keyword>
<evidence type="ECO:0000256" key="9">
    <source>
        <dbReference type="SAM" id="Phobius"/>
    </source>
</evidence>
<dbReference type="GO" id="GO:0015179">
    <property type="term" value="F:L-amino acid transmembrane transporter activity"/>
    <property type="evidence" value="ECO:0007669"/>
    <property type="project" value="TreeGrafter"/>
</dbReference>
<evidence type="ECO:0000256" key="2">
    <source>
        <dbReference type="ARBA" id="ARBA00008066"/>
    </source>
</evidence>
<dbReference type="VEuPathDB" id="FungiDB:ASPNIDRAFT2_1153696"/>
<dbReference type="GO" id="GO:0005783">
    <property type="term" value="C:endoplasmic reticulum"/>
    <property type="evidence" value="ECO:0007669"/>
    <property type="project" value="TreeGrafter"/>
</dbReference>
<feature type="compositionally biased region" description="Basic and acidic residues" evidence="8">
    <location>
        <begin position="1223"/>
        <end position="1233"/>
    </location>
</feature>
<dbReference type="VEuPathDB" id="FungiDB:ATCC64974_77440"/>
<dbReference type="VEuPathDB" id="FungiDB:ASPNIDRAFT2_1157770"/>
<dbReference type="EMBL" id="NKJJ02000006">
    <property type="protein sequence ID" value="TPR03529.1"/>
    <property type="molecule type" value="Genomic_DNA"/>
</dbReference>
<feature type="transmembrane region" description="Helical" evidence="9">
    <location>
        <begin position="420"/>
        <end position="439"/>
    </location>
</feature>
<dbReference type="VEuPathDB" id="FungiDB:ATCC64974_45880"/>
<feature type="transmembrane region" description="Helical" evidence="9">
    <location>
        <begin position="301"/>
        <end position="321"/>
    </location>
</feature>
<feature type="region of interest" description="Disordered" evidence="8">
    <location>
        <begin position="1218"/>
        <end position="1290"/>
    </location>
</feature>
<reference evidence="12" key="1">
    <citation type="submission" date="2018-10" db="EMBL/GenBank/DDBJ databases">
        <title>FDA dAtabase for Regulatory Grade micrObial Sequences (FDA-ARGOS): Supporting development and validation of Infectious Disease Dx tests.</title>
        <authorList>
            <person name="Kerrigan L."/>
            <person name="Tallon L."/>
            <person name="Sadzewicz L."/>
            <person name="Sengamalay N."/>
            <person name="Ott S."/>
            <person name="Godinez A."/>
            <person name="Nagaraj S."/>
            <person name="Vavikolanu K."/>
            <person name="Nadendla S."/>
            <person name="George J."/>
            <person name="Sichtig H."/>
        </authorList>
    </citation>
    <scope>NUCLEOTIDE SEQUENCE [LARGE SCALE GENOMIC DNA]</scope>
    <source>
        <strain evidence="12">FDAARGOS_311</strain>
    </source>
</reference>
<feature type="compositionally biased region" description="Polar residues" evidence="8">
    <location>
        <begin position="773"/>
        <end position="793"/>
    </location>
</feature>
<evidence type="ECO:0000313" key="11">
    <source>
        <dbReference type="EMBL" id="TPR03529.1"/>
    </source>
</evidence>
<dbReference type="VEuPathDB" id="FungiDB:M747DRAFT_298661"/>
<evidence type="ECO:0000256" key="5">
    <source>
        <dbReference type="ARBA" id="ARBA00022970"/>
    </source>
</evidence>
<evidence type="ECO:0000259" key="10">
    <source>
        <dbReference type="Pfam" id="PF01490"/>
    </source>
</evidence>
<feature type="region of interest" description="Disordered" evidence="8">
    <location>
        <begin position="1"/>
        <end position="110"/>
    </location>
</feature>
<feature type="compositionally biased region" description="Polar residues" evidence="8">
    <location>
        <begin position="21"/>
        <end position="32"/>
    </location>
</feature>